<keyword evidence="4" id="KW-0028">Amino-acid biosynthesis</keyword>
<dbReference type="InterPro" id="IPR050146">
    <property type="entry name" value="Type-I_3-dehydroquinase"/>
</dbReference>
<organism evidence="6 7">
    <name type="scientific">Actinomyces bovis</name>
    <dbReference type="NCBI Taxonomy" id="1658"/>
    <lineage>
        <taxon>Bacteria</taxon>
        <taxon>Bacillati</taxon>
        <taxon>Actinomycetota</taxon>
        <taxon>Actinomycetes</taxon>
        <taxon>Actinomycetales</taxon>
        <taxon>Actinomycetaceae</taxon>
        <taxon>Actinomyces</taxon>
    </lineage>
</organism>
<dbReference type="NCBIfam" id="TIGR01093">
    <property type="entry name" value="aroD"/>
    <property type="match status" value="1"/>
</dbReference>
<feature type="binding site" evidence="4">
    <location>
        <position position="113"/>
    </location>
    <ligand>
        <name>3-dehydroquinate</name>
        <dbReference type="ChEBI" id="CHEBI:32364"/>
    </ligand>
</feature>
<name>A0ABY1VM11_9ACTO</name>
<dbReference type="PANTHER" id="PTHR43699:SF1">
    <property type="entry name" value="3-DEHYDROQUINATE DEHYDRATASE"/>
    <property type="match status" value="1"/>
</dbReference>
<dbReference type="SUPFAM" id="SSF51569">
    <property type="entry name" value="Aldolase"/>
    <property type="match status" value="1"/>
</dbReference>
<feature type="region of interest" description="Disordered" evidence="5">
    <location>
        <begin position="285"/>
        <end position="304"/>
    </location>
</feature>
<dbReference type="InterPro" id="IPR001381">
    <property type="entry name" value="DHquinase_I"/>
</dbReference>
<protein>
    <recommendedName>
        <fullName evidence="4">3-dehydroquinate dehydratase</fullName>
        <shortName evidence="4">3-dehydroquinase</shortName>
        <ecNumber evidence="4">4.2.1.10</ecNumber>
    </recommendedName>
    <alternativeName>
        <fullName evidence="4">Type I DHQase</fullName>
    </alternativeName>
    <alternativeName>
        <fullName evidence="4">Type I dehydroquinase</fullName>
        <shortName evidence="4">DHQ1</shortName>
    </alternativeName>
</protein>
<dbReference type="EMBL" id="UAPQ01000006">
    <property type="protein sequence ID" value="SPT53144.1"/>
    <property type="molecule type" value="Genomic_DNA"/>
</dbReference>
<accession>A0ABY1VM11</accession>
<evidence type="ECO:0000313" key="7">
    <source>
        <dbReference type="Proteomes" id="UP000250006"/>
    </source>
</evidence>
<feature type="binding site" evidence="4">
    <location>
        <begin position="69"/>
        <end position="71"/>
    </location>
    <ligand>
        <name>3-dehydroquinate</name>
        <dbReference type="ChEBI" id="CHEBI:32364"/>
    </ligand>
</feature>
<comment type="pathway">
    <text evidence="4">Metabolic intermediate biosynthesis; chorismate biosynthesis; chorismate from D-erythrose 4-phosphate and phosphoenolpyruvate: step 3/7.</text>
</comment>
<evidence type="ECO:0000256" key="5">
    <source>
        <dbReference type="SAM" id="MobiDB-lite"/>
    </source>
</evidence>
<dbReference type="GO" id="GO:0003855">
    <property type="term" value="F:3-dehydroquinate dehydratase activity"/>
    <property type="evidence" value="ECO:0007669"/>
    <property type="project" value="UniProtKB-EC"/>
</dbReference>
<dbReference type="HAMAP" id="MF_00214">
    <property type="entry name" value="AroD"/>
    <property type="match status" value="1"/>
</dbReference>
<evidence type="ECO:0000256" key="4">
    <source>
        <dbReference type="HAMAP-Rule" id="MF_00214"/>
    </source>
</evidence>
<feature type="active site" description="Schiff-base intermediate with substrate" evidence="4">
    <location>
        <position position="204"/>
    </location>
</feature>
<keyword evidence="3 4" id="KW-0704">Schiff base</keyword>
<evidence type="ECO:0000313" key="6">
    <source>
        <dbReference type="EMBL" id="SPT53144.1"/>
    </source>
</evidence>
<keyword evidence="4" id="KW-0057">Aromatic amino acid biosynthesis</keyword>
<dbReference type="EC" id="4.2.1.10" evidence="4"/>
<evidence type="ECO:0000256" key="1">
    <source>
        <dbReference type="ARBA" id="ARBA00001864"/>
    </source>
</evidence>
<comment type="catalytic activity">
    <reaction evidence="1 4">
        <text>3-dehydroquinate = 3-dehydroshikimate + H2O</text>
        <dbReference type="Rhea" id="RHEA:21096"/>
        <dbReference type="ChEBI" id="CHEBI:15377"/>
        <dbReference type="ChEBI" id="CHEBI:16630"/>
        <dbReference type="ChEBI" id="CHEBI:32364"/>
        <dbReference type="EC" id="4.2.1.10"/>
    </reaction>
</comment>
<comment type="subunit">
    <text evidence="4">Homodimer.</text>
</comment>
<keyword evidence="2 4" id="KW-0456">Lyase</keyword>
<comment type="caution">
    <text evidence="6">The sequence shown here is derived from an EMBL/GenBank/DDBJ whole genome shotgun (WGS) entry which is preliminary data.</text>
</comment>
<dbReference type="PANTHER" id="PTHR43699">
    <property type="entry name" value="3-DEHYDROQUINATE DEHYDRATASE"/>
    <property type="match status" value="1"/>
</dbReference>
<reference evidence="6 7" key="1">
    <citation type="submission" date="2018-06" db="EMBL/GenBank/DDBJ databases">
        <authorList>
            <consortium name="Pathogen Informatics"/>
            <person name="Doyle S."/>
        </authorList>
    </citation>
    <scope>NUCLEOTIDE SEQUENCE [LARGE SCALE GENOMIC DNA]</scope>
    <source>
        <strain evidence="6 7">NCTC11535</strain>
    </source>
</reference>
<dbReference type="InterPro" id="IPR013785">
    <property type="entry name" value="Aldolase_TIM"/>
</dbReference>
<comment type="similarity">
    <text evidence="4">Belongs to the type-I 3-dehydroquinase family.</text>
</comment>
<dbReference type="Gene3D" id="3.20.20.70">
    <property type="entry name" value="Aldolase class I"/>
    <property type="match status" value="1"/>
</dbReference>
<comment type="function">
    <text evidence="4">Involved in the third step of the chorismate pathway, which leads to the biosynthesis of aromatic amino acids. Catalyzes the cis-dehydration of 3-dehydroquinate (DHQ) and introduces the first double bond of the aromatic ring to yield 3-dehydroshikimate.</text>
</comment>
<sequence length="304" mass="29963">MKQGSACGQLGVPGVPGPGSPACPRPSSWGGLLLGGPKPVIAVATTAADAVACAAQAQAAQAAGADLVELRADLLTACAHVSAPEVLVQETLQAAQAVTAATNGTLPVLLTFRTRAEGGGLQIADAAYAALLAAVLDELAGADTAVAAIDLELARGCLPELARLAAAHGLATLGSSHDFQTVPADAVLLERMRQMQAAGAQAAKVAVMPQEPQEVARLMALTAKARAALEVPVVVIGMGEVGALTRLQGWRMGSALTFATAGAGASAPGQLPVAVVRAAFETDSADGGECGKRGASGDASGTLA</sequence>
<feature type="active site" description="Proton donor/acceptor" evidence="4">
    <location>
        <position position="177"/>
    </location>
</feature>
<comment type="caution">
    <text evidence="4">Lacks conserved residue(s) required for the propagation of feature annotation.</text>
</comment>
<dbReference type="RefSeq" id="WP_170166844.1">
    <property type="nucleotide sequence ID" value="NZ_UAPQ01000006.1"/>
</dbReference>
<dbReference type="Pfam" id="PF01487">
    <property type="entry name" value="DHquinase_I"/>
    <property type="match status" value="1"/>
</dbReference>
<feature type="region of interest" description="Disordered" evidence="5">
    <location>
        <begin position="1"/>
        <end position="23"/>
    </location>
</feature>
<gene>
    <name evidence="4 6" type="primary">aroD</name>
    <name evidence="6" type="ORF">NCTC11535_00804</name>
</gene>
<feature type="binding site" evidence="4">
    <location>
        <position position="270"/>
    </location>
    <ligand>
        <name>3-dehydroquinate</name>
        <dbReference type="ChEBI" id="CHEBI:32364"/>
    </ligand>
</feature>
<dbReference type="CDD" id="cd00502">
    <property type="entry name" value="DHQase_I"/>
    <property type="match status" value="1"/>
</dbReference>
<feature type="binding site" evidence="4">
    <location>
        <position position="266"/>
    </location>
    <ligand>
        <name>3-dehydroquinate</name>
        <dbReference type="ChEBI" id="CHEBI:32364"/>
    </ligand>
</feature>
<proteinExistence type="inferred from homology"/>
<evidence type="ECO:0000256" key="2">
    <source>
        <dbReference type="ARBA" id="ARBA00023239"/>
    </source>
</evidence>
<feature type="binding site" evidence="4">
    <location>
        <position position="246"/>
    </location>
    <ligand>
        <name>3-dehydroquinate</name>
        <dbReference type="ChEBI" id="CHEBI:32364"/>
    </ligand>
</feature>
<keyword evidence="7" id="KW-1185">Reference proteome</keyword>
<dbReference type="Proteomes" id="UP000250006">
    <property type="component" value="Unassembled WGS sequence"/>
</dbReference>
<evidence type="ECO:0000256" key="3">
    <source>
        <dbReference type="ARBA" id="ARBA00023270"/>
    </source>
</evidence>